<dbReference type="Pfam" id="PF10294">
    <property type="entry name" value="Methyltransf_16"/>
    <property type="match status" value="1"/>
</dbReference>
<dbReference type="PANTHER" id="PTHR14614">
    <property type="entry name" value="HEPATOCELLULAR CARCINOMA-ASSOCIATED ANTIGEN"/>
    <property type="match status" value="1"/>
</dbReference>
<comment type="caution">
    <text evidence="3">The sequence shown here is derived from an EMBL/GenBank/DDBJ whole genome shotgun (WGS) entry which is preliminary data.</text>
</comment>
<dbReference type="OrthoDB" id="46564at2759"/>
<evidence type="ECO:0000313" key="4">
    <source>
        <dbReference type="Proteomes" id="UP000654075"/>
    </source>
</evidence>
<dbReference type="InterPro" id="IPR029063">
    <property type="entry name" value="SAM-dependent_MTases_sf"/>
</dbReference>
<dbReference type="EMBL" id="CAJNNV010032274">
    <property type="protein sequence ID" value="CAE8639500.1"/>
    <property type="molecule type" value="Genomic_DNA"/>
</dbReference>
<evidence type="ECO:0000256" key="1">
    <source>
        <dbReference type="SAM" id="Coils"/>
    </source>
</evidence>
<protein>
    <recommendedName>
        <fullName evidence="5">Calmodulin-lysine N-methyltransferase</fullName>
    </recommendedName>
</protein>
<keyword evidence="4" id="KW-1185">Reference proteome</keyword>
<feature type="coiled-coil region" evidence="1">
    <location>
        <begin position="391"/>
        <end position="453"/>
    </location>
</feature>
<gene>
    <name evidence="3" type="ORF">PGLA1383_LOCUS54531</name>
</gene>
<dbReference type="InterPro" id="IPR019410">
    <property type="entry name" value="Methyltransf_16"/>
</dbReference>
<feature type="region of interest" description="Disordered" evidence="2">
    <location>
        <begin position="134"/>
        <end position="164"/>
    </location>
</feature>
<proteinExistence type="predicted"/>
<reference evidence="3" key="1">
    <citation type="submission" date="2021-02" db="EMBL/GenBank/DDBJ databases">
        <authorList>
            <person name="Dougan E. K."/>
            <person name="Rhodes N."/>
            <person name="Thang M."/>
            <person name="Chan C."/>
        </authorList>
    </citation>
    <scope>NUCLEOTIDE SEQUENCE</scope>
</reference>
<accession>A0A813HQ10</accession>
<dbReference type="Proteomes" id="UP000654075">
    <property type="component" value="Unassembled WGS sequence"/>
</dbReference>
<dbReference type="Gene3D" id="3.40.50.150">
    <property type="entry name" value="Vaccinia Virus protein VP39"/>
    <property type="match status" value="1"/>
</dbReference>
<dbReference type="AlphaFoldDB" id="A0A813HQ10"/>
<evidence type="ECO:0008006" key="5">
    <source>
        <dbReference type="Google" id="ProtNLM"/>
    </source>
</evidence>
<feature type="non-terminal residue" evidence="3">
    <location>
        <position position="474"/>
    </location>
</feature>
<name>A0A813HQ10_POLGL</name>
<organism evidence="3 4">
    <name type="scientific">Polarella glacialis</name>
    <name type="common">Dinoflagellate</name>
    <dbReference type="NCBI Taxonomy" id="89957"/>
    <lineage>
        <taxon>Eukaryota</taxon>
        <taxon>Sar</taxon>
        <taxon>Alveolata</taxon>
        <taxon>Dinophyceae</taxon>
        <taxon>Suessiales</taxon>
        <taxon>Suessiaceae</taxon>
        <taxon>Polarella</taxon>
    </lineage>
</organism>
<dbReference type="SUPFAM" id="SSF53335">
    <property type="entry name" value="S-adenosyl-L-methionine-dependent methyltransferases"/>
    <property type="match status" value="1"/>
</dbReference>
<dbReference type="CDD" id="cd02440">
    <property type="entry name" value="AdoMet_MTases"/>
    <property type="match status" value="1"/>
</dbReference>
<evidence type="ECO:0000313" key="3">
    <source>
        <dbReference type="EMBL" id="CAE8639500.1"/>
    </source>
</evidence>
<sequence length="474" mass="52508">DGVQHFAQTAVLAWEARRWKDCGEDLGGLLRELVLRFLPEQYSVDDSGRMKRQIQGLLLEQFPQKSPAERRVLVDGLWMAMALPAFVVSMVVLRCWHSSPSQHKPLVERRASRGERRPFRRLEPILEADAVDDAGHDAAPEGDLGSVDTQLQPTEGVPVGVKSHPDGPIGVEVWPASRVMLKWMCSAAEAPRWKDKTILELGSGCGALSMGLVSTLGAARTYASDGDPEVLEVLRENVTLNQLDGLVVPCLWDWEESMSAPTEVDLESVDLIVASDVVYVGTAECRLSHALATLCKGDGDRTRDAWFLLADRPRGGEDFGPPLELDEGVNTELCEDGTMARPTATGRFLLACGRRGLQVDELDLDPNWIKAATAEAGVVGTRREFEGSLMVEDLNLLRDNLDEAQQELQRQQRNVEEDEARNMGKLAELSGDRKVLESRLAELQEQGEFQDRETGRLRVRAERVREGVVNELEA</sequence>
<keyword evidence="1" id="KW-0175">Coiled coil</keyword>
<evidence type="ECO:0000256" key="2">
    <source>
        <dbReference type="SAM" id="MobiDB-lite"/>
    </source>
</evidence>